<dbReference type="EMBL" id="WNXD01000001">
    <property type="protein sequence ID" value="MBB2143977.1"/>
    <property type="molecule type" value="Genomic_DNA"/>
</dbReference>
<dbReference type="AlphaFoldDB" id="A0A923DXZ6"/>
<protein>
    <submittedName>
        <fullName evidence="1">Uncharacterized protein</fullName>
    </submittedName>
</protein>
<dbReference type="Proteomes" id="UP000601055">
    <property type="component" value="Unassembled WGS sequence"/>
</dbReference>
<accession>A0A923DXZ6</accession>
<gene>
    <name evidence="1" type="ORF">GM921_00640</name>
</gene>
<comment type="caution">
    <text evidence="1">The sequence shown here is derived from an EMBL/GenBank/DDBJ whole genome shotgun (WGS) entry which is preliminary data.</text>
</comment>
<sequence>MHTENIPEEIRENWKYAFQEIRKDRDRYLGWIKEEIEKVMDMINKHDKIYILGGLATKLIRATPTLHNQFLETYQGEDKGDIPKEEYLQPDDQVELLLEYAMSIATSSVNQNKGKIPTQQDIDAVYEQLAIIKQNMAIYEISAENVGDGSDADHWLRTQIVTESIHVRGSGYQIHIIEVFNELFAPHNDFIKKIHGFDASELLQVILKLDTLVFSKIGSAFGAGFSHQRMTEWMEQKGQDKIHEEMVATGKHFIRQFTEANPDLYSPDSPDHVIARSLDDISSYQIIYWVIPNTPSEKIIFEAISTDFGQNNIFLEPAKFKAFILNDTLIKYQPLVKENDKFYHLSLNLGFRNIFRITEELIRKGSEVYFEHEFQGNTNKDSKDNYVERKVKSLFEKLLPTANFYHSLDYEFIDNGKAKKTELDIIGISKESAYIIEVKAGILNDKHRRGALKGLKDRLEQTVTAGSYQCQRAINYINSTENPHFTYADSGTRKTLAIDKTKITSFHKITVTFEHLASISANLKYLVEAGIFSEEYKWSWIVSLYDLMVFADLMPNEEKFKEYLDNRTKLYDRDDIEFSDELDVLGFFMEGNFPLGSQKDGDHLQMLKYSDRIEEYYAKKTMGIPGVQKPLFKSKS</sequence>
<evidence type="ECO:0000313" key="1">
    <source>
        <dbReference type="EMBL" id="MBB2143977.1"/>
    </source>
</evidence>
<dbReference type="RefSeq" id="WP_182920680.1">
    <property type="nucleotide sequence ID" value="NZ_WNXD01000001.1"/>
</dbReference>
<organism evidence="1 2">
    <name type="scientific">Pedobacter planticolens</name>
    <dbReference type="NCBI Taxonomy" id="2679964"/>
    <lineage>
        <taxon>Bacteria</taxon>
        <taxon>Pseudomonadati</taxon>
        <taxon>Bacteroidota</taxon>
        <taxon>Sphingobacteriia</taxon>
        <taxon>Sphingobacteriales</taxon>
        <taxon>Sphingobacteriaceae</taxon>
        <taxon>Pedobacter</taxon>
    </lineage>
</organism>
<name>A0A923DXZ6_9SPHI</name>
<evidence type="ECO:0000313" key="2">
    <source>
        <dbReference type="Proteomes" id="UP000601055"/>
    </source>
</evidence>
<keyword evidence="2" id="KW-1185">Reference proteome</keyword>
<reference evidence="1" key="1">
    <citation type="submission" date="2019-11" db="EMBL/GenBank/DDBJ databases">
        <title>Description of Pedobacter sp. LMG 31464T.</title>
        <authorList>
            <person name="Carlier A."/>
            <person name="Qi S."/>
            <person name="Vandamme P."/>
        </authorList>
    </citation>
    <scope>NUCLEOTIDE SEQUENCE</scope>
    <source>
        <strain evidence="1">LMG 31464</strain>
    </source>
</reference>
<proteinExistence type="predicted"/>